<dbReference type="HAMAP" id="MF_01113">
    <property type="entry name" value="DNApol_IV"/>
    <property type="match status" value="1"/>
</dbReference>
<evidence type="ECO:0000256" key="8">
    <source>
        <dbReference type="ARBA" id="ARBA00022723"/>
    </source>
</evidence>
<keyword evidence="13 15" id="KW-0234">DNA repair</keyword>
<dbReference type="InterPro" id="IPR043128">
    <property type="entry name" value="Rev_trsase/Diguanyl_cyclase"/>
</dbReference>
<dbReference type="PROSITE" id="PS50173">
    <property type="entry name" value="UMUC"/>
    <property type="match status" value="1"/>
</dbReference>
<evidence type="ECO:0000256" key="3">
    <source>
        <dbReference type="ARBA" id="ARBA00022457"/>
    </source>
</evidence>
<dbReference type="InterPro" id="IPR053848">
    <property type="entry name" value="IMS_HHH_1"/>
</dbReference>
<feature type="active site" evidence="15">
    <location>
        <position position="107"/>
    </location>
</feature>
<dbReference type="InterPro" id="IPR043502">
    <property type="entry name" value="DNA/RNA_pol_sf"/>
</dbReference>
<dbReference type="Pfam" id="PF00817">
    <property type="entry name" value="IMS"/>
    <property type="match status" value="1"/>
</dbReference>
<dbReference type="EC" id="2.7.7.7" evidence="15"/>
<keyword evidence="5 15" id="KW-0808">Transferase</keyword>
<organism evidence="17 18">
    <name type="scientific">Orbus sasakiae</name>
    <dbReference type="NCBI Taxonomy" id="1078475"/>
    <lineage>
        <taxon>Bacteria</taxon>
        <taxon>Pseudomonadati</taxon>
        <taxon>Pseudomonadota</taxon>
        <taxon>Gammaproteobacteria</taxon>
        <taxon>Orbales</taxon>
        <taxon>Orbaceae</taxon>
        <taxon>Orbus</taxon>
    </lineage>
</organism>
<proteinExistence type="inferred from homology"/>
<keyword evidence="11 15" id="KW-0239">DNA-directed DNA polymerase</keyword>
<feature type="domain" description="UmuC" evidence="16">
    <location>
        <begin position="7"/>
        <end position="188"/>
    </location>
</feature>
<keyword evidence="7 15" id="KW-0235">DNA replication</keyword>
<accession>A0ABP9N1H9</accession>
<dbReference type="PANTHER" id="PTHR11076">
    <property type="entry name" value="DNA REPAIR POLYMERASE UMUC / TRANSFERASE FAMILY MEMBER"/>
    <property type="match status" value="1"/>
</dbReference>
<evidence type="ECO:0000256" key="10">
    <source>
        <dbReference type="ARBA" id="ARBA00022842"/>
    </source>
</evidence>
<evidence type="ECO:0000256" key="7">
    <source>
        <dbReference type="ARBA" id="ARBA00022705"/>
    </source>
</evidence>
<dbReference type="InterPro" id="IPR017961">
    <property type="entry name" value="DNA_pol_Y-fam_little_finger"/>
</dbReference>
<comment type="subcellular location">
    <subcellularLocation>
        <location evidence="1 15">Cytoplasm</location>
    </subcellularLocation>
</comment>
<dbReference type="Gene3D" id="3.40.1170.60">
    <property type="match status" value="1"/>
</dbReference>
<keyword evidence="6 15" id="KW-0548">Nucleotidyltransferase</keyword>
<dbReference type="InterPro" id="IPR036775">
    <property type="entry name" value="DNA_pol_Y-fam_lit_finger_sf"/>
</dbReference>
<evidence type="ECO:0000256" key="12">
    <source>
        <dbReference type="ARBA" id="ARBA00023125"/>
    </source>
</evidence>
<evidence type="ECO:0000256" key="1">
    <source>
        <dbReference type="ARBA" id="ARBA00004496"/>
    </source>
</evidence>
<evidence type="ECO:0000256" key="5">
    <source>
        <dbReference type="ARBA" id="ARBA00022679"/>
    </source>
</evidence>
<keyword evidence="3 15" id="KW-0515">Mutator protein</keyword>
<dbReference type="Gene3D" id="3.30.70.270">
    <property type="match status" value="1"/>
</dbReference>
<dbReference type="EMBL" id="BAABHY010000001">
    <property type="protein sequence ID" value="GAA5107013.1"/>
    <property type="molecule type" value="Genomic_DNA"/>
</dbReference>
<evidence type="ECO:0000259" key="16">
    <source>
        <dbReference type="PROSITE" id="PS50173"/>
    </source>
</evidence>
<name>A0ABP9N1H9_9GAMM</name>
<evidence type="ECO:0000256" key="2">
    <source>
        <dbReference type="ARBA" id="ARBA00010945"/>
    </source>
</evidence>
<dbReference type="NCBIfam" id="NF002677">
    <property type="entry name" value="PRK02406.1"/>
    <property type="match status" value="1"/>
</dbReference>
<dbReference type="PANTHER" id="PTHR11076:SF33">
    <property type="entry name" value="DNA POLYMERASE KAPPA"/>
    <property type="match status" value="1"/>
</dbReference>
<comment type="subunit">
    <text evidence="15">Monomer.</text>
</comment>
<dbReference type="CDD" id="cd03586">
    <property type="entry name" value="PolY_Pol_IV_kappa"/>
    <property type="match status" value="1"/>
</dbReference>
<evidence type="ECO:0000256" key="13">
    <source>
        <dbReference type="ARBA" id="ARBA00023204"/>
    </source>
</evidence>
<dbReference type="Gene3D" id="1.10.150.20">
    <property type="entry name" value="5' to 3' exonuclease, C-terminal subdomain"/>
    <property type="match status" value="1"/>
</dbReference>
<dbReference type="SUPFAM" id="SSF100879">
    <property type="entry name" value="Lesion bypass DNA polymerase (Y-family), little finger domain"/>
    <property type="match status" value="1"/>
</dbReference>
<evidence type="ECO:0000256" key="11">
    <source>
        <dbReference type="ARBA" id="ARBA00022932"/>
    </source>
</evidence>
<keyword evidence="10 15" id="KW-0460">Magnesium</keyword>
<evidence type="ECO:0000256" key="15">
    <source>
        <dbReference type="HAMAP-Rule" id="MF_01113"/>
    </source>
</evidence>
<comment type="catalytic activity">
    <reaction evidence="14 15">
        <text>DNA(n) + a 2'-deoxyribonucleoside 5'-triphosphate = DNA(n+1) + diphosphate</text>
        <dbReference type="Rhea" id="RHEA:22508"/>
        <dbReference type="Rhea" id="RHEA-COMP:17339"/>
        <dbReference type="Rhea" id="RHEA-COMP:17340"/>
        <dbReference type="ChEBI" id="CHEBI:33019"/>
        <dbReference type="ChEBI" id="CHEBI:61560"/>
        <dbReference type="ChEBI" id="CHEBI:173112"/>
        <dbReference type="EC" id="2.7.7.7"/>
    </reaction>
</comment>
<protein>
    <recommendedName>
        <fullName evidence="15">DNA polymerase IV</fullName>
        <shortName evidence="15">Pol IV</shortName>
        <ecNumber evidence="15">2.7.7.7</ecNumber>
    </recommendedName>
</protein>
<keyword evidence="8 15" id="KW-0479">Metal-binding</keyword>
<keyword evidence="9 15" id="KW-0227">DNA damage</keyword>
<dbReference type="InterPro" id="IPR050116">
    <property type="entry name" value="DNA_polymerase-Y"/>
</dbReference>
<reference evidence="18" key="1">
    <citation type="journal article" date="2019" name="Int. J. Syst. Evol. Microbiol.">
        <title>The Global Catalogue of Microorganisms (GCM) 10K type strain sequencing project: providing services to taxonomists for standard genome sequencing and annotation.</title>
        <authorList>
            <consortium name="The Broad Institute Genomics Platform"/>
            <consortium name="The Broad Institute Genome Sequencing Center for Infectious Disease"/>
            <person name="Wu L."/>
            <person name="Ma J."/>
        </authorList>
    </citation>
    <scope>NUCLEOTIDE SEQUENCE [LARGE SCALE GENOMIC DNA]</scope>
    <source>
        <strain evidence="18">JCM 18050</strain>
    </source>
</reference>
<comment type="cofactor">
    <cofactor evidence="15">
        <name>Mg(2+)</name>
        <dbReference type="ChEBI" id="CHEBI:18420"/>
    </cofactor>
    <text evidence="15">Binds 2 magnesium ions per subunit.</text>
</comment>
<evidence type="ECO:0000313" key="18">
    <source>
        <dbReference type="Proteomes" id="UP001500171"/>
    </source>
</evidence>
<dbReference type="Proteomes" id="UP001500171">
    <property type="component" value="Unassembled WGS sequence"/>
</dbReference>
<evidence type="ECO:0000256" key="14">
    <source>
        <dbReference type="ARBA" id="ARBA00049244"/>
    </source>
</evidence>
<feature type="binding site" evidence="15">
    <location>
        <position position="11"/>
    </location>
    <ligand>
        <name>Mg(2+)</name>
        <dbReference type="ChEBI" id="CHEBI:18420"/>
    </ligand>
</feature>
<dbReference type="Pfam" id="PF21999">
    <property type="entry name" value="IMS_HHH_1"/>
    <property type="match status" value="1"/>
</dbReference>
<comment type="caution">
    <text evidence="17">The sequence shown here is derived from an EMBL/GenBank/DDBJ whole genome shotgun (WGS) entry which is preliminary data.</text>
</comment>
<dbReference type="Pfam" id="PF11799">
    <property type="entry name" value="IMS_C"/>
    <property type="match status" value="1"/>
</dbReference>
<evidence type="ECO:0000313" key="17">
    <source>
        <dbReference type="EMBL" id="GAA5107013.1"/>
    </source>
</evidence>
<evidence type="ECO:0000256" key="6">
    <source>
        <dbReference type="ARBA" id="ARBA00022695"/>
    </source>
</evidence>
<comment type="function">
    <text evidence="15">Poorly processive, error-prone DNA polymerase involved in untargeted mutagenesis. Copies undamaged DNA at stalled replication forks, which arise in vivo from mismatched or misaligned primer ends. These misaligned primers can be extended by PolIV. Exhibits no 3'-5' exonuclease (proofreading) activity. May be involved in translesional synthesis, in conjunction with the beta clamp from PolIII.</text>
</comment>
<dbReference type="InterPro" id="IPR001126">
    <property type="entry name" value="UmuC"/>
</dbReference>
<feature type="site" description="Substrate discrimination" evidence="15">
    <location>
        <position position="16"/>
    </location>
</feature>
<dbReference type="InterPro" id="IPR022880">
    <property type="entry name" value="DNApol_IV"/>
</dbReference>
<gene>
    <name evidence="15 17" type="primary">dinB</name>
    <name evidence="17" type="ORF">GCM10023211_07610</name>
</gene>
<keyword evidence="18" id="KW-1185">Reference proteome</keyword>
<comment type="similarity">
    <text evidence="2 15">Belongs to the DNA polymerase type-Y family.</text>
</comment>
<dbReference type="Gene3D" id="3.30.1490.100">
    <property type="entry name" value="DNA polymerase, Y-family, little finger domain"/>
    <property type="match status" value="1"/>
</dbReference>
<dbReference type="SUPFAM" id="SSF56672">
    <property type="entry name" value="DNA/RNA polymerases"/>
    <property type="match status" value="1"/>
</dbReference>
<keyword evidence="12 15" id="KW-0238">DNA-binding</keyword>
<evidence type="ECO:0000256" key="9">
    <source>
        <dbReference type="ARBA" id="ARBA00022763"/>
    </source>
</evidence>
<feature type="binding site" evidence="15">
    <location>
        <position position="106"/>
    </location>
    <ligand>
        <name>Mg(2+)</name>
        <dbReference type="ChEBI" id="CHEBI:18420"/>
    </ligand>
</feature>
<sequence length="355" mass="40616">MTTGKKIIHIDMDCFYAAVEMRDNPRYRNIPLAVGGDPKKRGVVATANYPARQYGIHSAMPMAQAIKLCPHLKVIAGRHQVYKEVSNQIHQIFKRYTPLIEALSLDEAYLDVTDCHLFHGSATLIAQDIRQKIAHELHLTASAGVAPLKFLAKIASDMNKPNGQFVIAPEQVDEFIANLPLKKIPGVGKVTEKRLSDLGLFCCRDVVTYDLSKLLNQFGKFGRVLYERCQGIDERDVNNDRQRKSVGVERTMANDLYSWQECLPFFDSLYEELALRLSKVRADLSIARQGVKFKFHDFQLTTQEHIYPKLDKHDLIDQAYQIWQERRKDRGVRLIGFHVTLIDPQLDKQLILTLQ</sequence>
<dbReference type="RefSeq" id="WP_345488980.1">
    <property type="nucleotide sequence ID" value="NZ_BAABHY010000001.1"/>
</dbReference>
<keyword evidence="4 15" id="KW-0963">Cytoplasm</keyword>
<evidence type="ECO:0000256" key="4">
    <source>
        <dbReference type="ARBA" id="ARBA00022490"/>
    </source>
</evidence>